<dbReference type="STRING" id="1004.SAMN05661012_03029"/>
<organism evidence="1 3">
    <name type="scientific">Chitinophaga sancti</name>
    <dbReference type="NCBI Taxonomy" id="1004"/>
    <lineage>
        <taxon>Bacteria</taxon>
        <taxon>Pseudomonadati</taxon>
        <taxon>Bacteroidota</taxon>
        <taxon>Chitinophagia</taxon>
        <taxon>Chitinophagales</taxon>
        <taxon>Chitinophagaceae</taxon>
        <taxon>Chitinophaga</taxon>
    </lineage>
</organism>
<sequence length="404" mass="46048">MKNIITLVLLLGCTIHVQAQLIARFTVKAGAYPAANLPLSCAFDTLIMDWEEVELVEVKGKERLITPFQIEPGKIWFILMSNTKPGETRVFELQERKYPVKVIIDLVWALDTAGVLTISEMGKARLQYHTVGIDTIYHRSGFIHPLWAPNSQVLTNIQPRDHLHHYGIWNPFTHALFREKEVDFWNMQKKEGRVDFVSFVSKSMGKVYGGFKALQQHMAGDVKALDELLDVKVYYSGADSARYIWDYTSTLNCAGLDEIIMQQYRYGGGFGLRATADWKADNTTLLTDAGKTRNNSDSTRARWVKITGHTAKGRSGMLILCAPDNFDAPQPLRVWDEKAEHGELMLNYSPTKMKEWRMHYGREYSQRYRVVVFDNDLSVAESEAAWQAFAHPPKVTCVLLHGKQ</sequence>
<reference evidence="2 4" key="2">
    <citation type="submission" date="2023-11" db="EMBL/GenBank/DDBJ databases">
        <title>MicrobeMod: A computational toolkit for identifying prokaryotic methylation and restriction-modification with nanopore sequencing.</title>
        <authorList>
            <person name="Crits-Christoph A."/>
            <person name="Kang S.C."/>
            <person name="Lee H."/>
            <person name="Ostrov N."/>
        </authorList>
    </citation>
    <scope>NUCLEOTIDE SEQUENCE [LARGE SCALE GENOMIC DNA]</scope>
    <source>
        <strain evidence="2 4">ATCC 23090</strain>
    </source>
</reference>
<name>A0A1K1QSY7_9BACT</name>
<dbReference type="RefSeq" id="WP_072361703.1">
    <property type="nucleotide sequence ID" value="NZ_CBHWAX010000129.1"/>
</dbReference>
<dbReference type="Proteomes" id="UP000183788">
    <property type="component" value="Unassembled WGS sequence"/>
</dbReference>
<evidence type="ECO:0000313" key="3">
    <source>
        <dbReference type="Proteomes" id="UP000183788"/>
    </source>
</evidence>
<dbReference type="EMBL" id="FPIZ01000009">
    <property type="protein sequence ID" value="SFW62992.1"/>
    <property type="molecule type" value="Genomic_DNA"/>
</dbReference>
<evidence type="ECO:0000313" key="1">
    <source>
        <dbReference type="EMBL" id="SFW62992.1"/>
    </source>
</evidence>
<keyword evidence="4" id="KW-1185">Reference proteome</keyword>
<dbReference type="EMBL" id="CP140154">
    <property type="protein sequence ID" value="WQG92535.1"/>
    <property type="molecule type" value="Genomic_DNA"/>
</dbReference>
<dbReference type="OrthoDB" id="2540540at2"/>
<evidence type="ECO:0000313" key="4">
    <source>
        <dbReference type="Proteomes" id="UP001326715"/>
    </source>
</evidence>
<dbReference type="Proteomes" id="UP001326715">
    <property type="component" value="Chromosome"/>
</dbReference>
<gene>
    <name evidence="1" type="ORF">SAMN05661012_03029</name>
    <name evidence="2" type="ORF">SR876_13545</name>
</gene>
<dbReference type="Pfam" id="PF14100">
    <property type="entry name" value="DUF6807"/>
    <property type="match status" value="1"/>
</dbReference>
<proteinExistence type="predicted"/>
<dbReference type="AlphaFoldDB" id="A0A1K1QSY7"/>
<dbReference type="InterPro" id="IPR029475">
    <property type="entry name" value="DUF6807"/>
</dbReference>
<reference evidence="1 3" key="1">
    <citation type="submission" date="2016-11" db="EMBL/GenBank/DDBJ databases">
        <authorList>
            <person name="Jaros S."/>
            <person name="Januszkiewicz K."/>
            <person name="Wedrychowicz H."/>
        </authorList>
    </citation>
    <scope>NUCLEOTIDE SEQUENCE [LARGE SCALE GENOMIC DNA]</scope>
    <source>
        <strain evidence="1 3">DSM 784</strain>
    </source>
</reference>
<accession>A0A1K1QSY7</accession>
<evidence type="ECO:0000313" key="2">
    <source>
        <dbReference type="EMBL" id="WQG92535.1"/>
    </source>
</evidence>
<protein>
    <submittedName>
        <fullName evidence="1">Methane oxygenase PmoA</fullName>
    </submittedName>
    <submittedName>
        <fullName evidence="2">PmoA family protein</fullName>
    </submittedName>
</protein>